<gene>
    <name evidence="12" type="ORF">B1813_04550</name>
</gene>
<reference evidence="12 13" key="1">
    <citation type="submission" date="2017-02" db="EMBL/GenBank/DDBJ databases">
        <title>Draft genome of Saccharomonospora sp. 154.</title>
        <authorList>
            <person name="Alonso-Carmona G.S."/>
            <person name="De La Haba R."/>
            <person name="Vera-Gargallo B."/>
            <person name="Sandoval-Trujillo A.H."/>
            <person name="Ramirez-Duran N."/>
            <person name="Ventosa A."/>
        </authorList>
    </citation>
    <scope>NUCLEOTIDE SEQUENCE [LARGE SCALE GENOMIC DNA]</scope>
    <source>
        <strain evidence="12 13">LRS4.154</strain>
    </source>
</reference>
<dbReference type="Pfam" id="PF01595">
    <property type="entry name" value="CNNM"/>
    <property type="match status" value="1"/>
</dbReference>
<evidence type="ECO:0000256" key="2">
    <source>
        <dbReference type="ARBA" id="ARBA00022475"/>
    </source>
</evidence>
<dbReference type="InterPro" id="IPR051676">
    <property type="entry name" value="UPF0053_domain"/>
</dbReference>
<dbReference type="CDD" id="cd04590">
    <property type="entry name" value="CBS_pair_CorC_HlyC_assoc"/>
    <property type="match status" value="1"/>
</dbReference>
<dbReference type="PROSITE" id="PS51371">
    <property type="entry name" value="CBS"/>
    <property type="match status" value="2"/>
</dbReference>
<feature type="transmembrane region" description="Helical" evidence="9">
    <location>
        <begin position="56"/>
        <end position="77"/>
    </location>
</feature>
<name>A0A1V9A9N5_SACPI</name>
<dbReference type="Gene3D" id="3.10.580.10">
    <property type="entry name" value="CBS-domain"/>
    <property type="match status" value="1"/>
</dbReference>
<evidence type="ECO:0000256" key="3">
    <source>
        <dbReference type="ARBA" id="ARBA00022692"/>
    </source>
</evidence>
<dbReference type="STRING" id="1962155.B1813_04550"/>
<feature type="domain" description="CBS" evidence="10">
    <location>
        <begin position="223"/>
        <end position="282"/>
    </location>
</feature>
<evidence type="ECO:0000256" key="8">
    <source>
        <dbReference type="PROSITE-ProRule" id="PRU01193"/>
    </source>
</evidence>
<feature type="domain" description="CNNM transmembrane" evidence="11">
    <location>
        <begin position="1"/>
        <end position="204"/>
    </location>
</feature>
<evidence type="ECO:0000256" key="5">
    <source>
        <dbReference type="ARBA" id="ARBA00022989"/>
    </source>
</evidence>
<evidence type="ECO:0000259" key="11">
    <source>
        <dbReference type="PROSITE" id="PS51846"/>
    </source>
</evidence>
<evidence type="ECO:0000256" key="7">
    <source>
        <dbReference type="PROSITE-ProRule" id="PRU00703"/>
    </source>
</evidence>
<evidence type="ECO:0008006" key="14">
    <source>
        <dbReference type="Google" id="ProtNLM"/>
    </source>
</evidence>
<dbReference type="Proteomes" id="UP000192591">
    <property type="component" value="Unassembled WGS sequence"/>
</dbReference>
<dbReference type="AlphaFoldDB" id="A0A1V9A9N5"/>
<dbReference type="InterPro" id="IPR000644">
    <property type="entry name" value="CBS_dom"/>
</dbReference>
<evidence type="ECO:0000313" key="12">
    <source>
        <dbReference type="EMBL" id="OQO93803.1"/>
    </source>
</evidence>
<evidence type="ECO:0000313" key="13">
    <source>
        <dbReference type="Proteomes" id="UP000192591"/>
    </source>
</evidence>
<organism evidence="12 13">
    <name type="scientific">Saccharomonospora piscinae</name>
    <dbReference type="NCBI Taxonomy" id="687388"/>
    <lineage>
        <taxon>Bacteria</taxon>
        <taxon>Bacillati</taxon>
        <taxon>Actinomycetota</taxon>
        <taxon>Actinomycetes</taxon>
        <taxon>Pseudonocardiales</taxon>
        <taxon>Pseudonocardiaceae</taxon>
        <taxon>Saccharomonospora</taxon>
    </lineage>
</organism>
<feature type="domain" description="CBS" evidence="10">
    <location>
        <begin position="287"/>
        <end position="344"/>
    </location>
</feature>
<keyword evidence="6 8" id="KW-0472">Membrane</keyword>
<feature type="transmembrane region" description="Helical" evidence="9">
    <location>
        <begin position="6"/>
        <end position="28"/>
    </location>
</feature>
<dbReference type="EMBL" id="MWIH01000003">
    <property type="protein sequence ID" value="OQO93803.1"/>
    <property type="molecule type" value="Genomic_DNA"/>
</dbReference>
<sequence length="351" mass="37889">MNDWLAISLIGVLLLANAFFVGAEFSLISSRRDRLEALLAQGKTRAKIVINASRNVSLMLAGAQLGITVCSLLLLQFGEPAVAHQLELAVAALGVPIPGYVVHGVAFAVTLVAMTLLHVLVGEMVPKNLAIAEPERLALWLVPVHVAWVRIMHPFLWLLNGVANVLLRLGKVEPKDEVETGYTSDELASLLRESRREGLLEHAEHRRLSQTLSSVEKTVADVLVPLDELTTLPEKPTVGQVEKAVSTTGFSRFPVLAAGGRLTAYVHVKDILDQLDGDPTVVVPAERTRRLTQLALPARLDEALSAMRREGSHLAVAVNAEGTAVGIVALEDLLEEYVGTVRDGTHITGRP</sequence>
<evidence type="ECO:0000259" key="10">
    <source>
        <dbReference type="PROSITE" id="PS51371"/>
    </source>
</evidence>
<comment type="subcellular location">
    <subcellularLocation>
        <location evidence="1">Cell membrane</location>
        <topology evidence="1">Multi-pass membrane protein</topology>
    </subcellularLocation>
</comment>
<protein>
    <recommendedName>
        <fullName evidence="14">CBS domain-containing protein</fullName>
    </recommendedName>
</protein>
<dbReference type="GO" id="GO:0005886">
    <property type="term" value="C:plasma membrane"/>
    <property type="evidence" value="ECO:0007669"/>
    <property type="project" value="UniProtKB-SubCell"/>
</dbReference>
<accession>A0A1V9A9N5</accession>
<dbReference type="InterPro" id="IPR046342">
    <property type="entry name" value="CBS_dom_sf"/>
</dbReference>
<keyword evidence="3 8" id="KW-0812">Transmembrane</keyword>
<dbReference type="InterPro" id="IPR002550">
    <property type="entry name" value="CNNM"/>
</dbReference>
<proteinExistence type="predicted"/>
<feature type="transmembrane region" description="Helical" evidence="9">
    <location>
        <begin position="97"/>
        <end position="125"/>
    </location>
</feature>
<evidence type="ECO:0000256" key="9">
    <source>
        <dbReference type="SAM" id="Phobius"/>
    </source>
</evidence>
<dbReference type="PROSITE" id="PS51846">
    <property type="entry name" value="CNNM"/>
    <property type="match status" value="1"/>
</dbReference>
<dbReference type="SUPFAM" id="SSF54631">
    <property type="entry name" value="CBS-domain pair"/>
    <property type="match status" value="1"/>
</dbReference>
<keyword evidence="7" id="KW-0129">CBS domain</keyword>
<dbReference type="InterPro" id="IPR044751">
    <property type="entry name" value="Ion_transp-like_CBS"/>
</dbReference>
<dbReference type="RefSeq" id="WP_081190729.1">
    <property type="nucleotide sequence ID" value="NZ_MWIH01000003.1"/>
</dbReference>
<keyword evidence="5 8" id="KW-1133">Transmembrane helix</keyword>
<dbReference type="PANTHER" id="PTHR43099:SF5">
    <property type="entry name" value="HLYC_CORC FAMILY TRANSPORTER"/>
    <property type="match status" value="1"/>
</dbReference>
<dbReference type="Pfam" id="PF00571">
    <property type="entry name" value="CBS"/>
    <property type="match status" value="1"/>
</dbReference>
<keyword evidence="4" id="KW-0677">Repeat</keyword>
<evidence type="ECO:0000256" key="6">
    <source>
        <dbReference type="ARBA" id="ARBA00023136"/>
    </source>
</evidence>
<comment type="caution">
    <text evidence="12">The sequence shown here is derived from an EMBL/GenBank/DDBJ whole genome shotgun (WGS) entry which is preliminary data.</text>
</comment>
<evidence type="ECO:0000256" key="4">
    <source>
        <dbReference type="ARBA" id="ARBA00022737"/>
    </source>
</evidence>
<keyword evidence="13" id="KW-1185">Reference proteome</keyword>
<dbReference type="PANTHER" id="PTHR43099">
    <property type="entry name" value="UPF0053 PROTEIN YRKA"/>
    <property type="match status" value="1"/>
</dbReference>
<evidence type="ECO:0000256" key="1">
    <source>
        <dbReference type="ARBA" id="ARBA00004651"/>
    </source>
</evidence>
<keyword evidence="2" id="KW-1003">Cell membrane</keyword>